<keyword evidence="5" id="KW-0963">Cytoplasm</keyword>
<dbReference type="PANTHER" id="PTHR21422:SF9">
    <property type="entry name" value="RAB3 GTPASE-ACTIVATING PROTEIN CATALYTIC SUBUNIT"/>
    <property type="match status" value="1"/>
</dbReference>
<accession>A0A9N9BF40</accession>
<sequence>MHASYPNSPIDDDEHFEFVDYTAASHWERFITTVEEVLTGWGVNDGQLGIFDESKLPPLGDKISTKIVGGIDPFVKREIIILDDTSYTLSYHYHPIKRWNEFAINHSPISSGSTLEPPPPPPITTLFPPNPDTFLPSSEFLPISLPNTSLESTSMNLSKIHRWTGLTHILVLSPTDIFSTGATSKSTSIDLHTTKMLLSSFAIAFHNTKCKLPVYVPNGQVANSLYAGYMCLFNKEVKNVNDASEVEIRFNTTYVRDVPARFSHLTGLTELFIEKMDLNKCPLDQVDVPELDKMPHLGIAVAGLFKYELQNLDDQDWKNLDENELNSTPLNLLNNKKSSFEENIFKEFENHSERTFGNGEAKDSSRFSHSTVDQFTSSIASVPNLPFGPPNDPLQSLSLTAFFPSAPRDTYLDNDVYSEVDAVRAPIWILACNFYPEHQLHALLSSILDATIISLDCNDEIAEKSNNSKGKLRNKSFKKGQITDIPGTFKSYDLISYDTVRYASSAAGGIVDMDDVDIDNILNVLFHPLSNKILPNNYDNTLNGIPLSASSLGLNFRDARTVPYKSFLWNLLECLLETVSPMTSSRGTFLGSLKILWNEIIREIRRHWERVEPLPDVNIYNMSENENESSIIHQNDSLTIDDNKVKNSTVEKTNLSNIGIDMRFNLIHQKLCMMNCCIARMRQYQKYNPILSTSPSSIKHRVSSNNSLDSMSNKINKNSPLEQKQTIDPFVRLFDHITGDDEIATPGTSASMVLVPRVNSNGASNSEVCTLAEKEVKFPSHNHSASIDYVPMPSVGELEEEYFDAIEEATSTPLGIPRGQKNTIRSASQHRRSPSSFSHIHSNSPTTSLFSEQSDPNPHASSLSESFIQLNYSSSMESNQGFEFAGRNTRSEMGKMSLNDDKEVKDENEREGNLYHFNNLTLLKTGKPLWVPETQDMGFMTEDMVREQEELFENLGSSEDAAKIRAQLHSAHLKSDMQAFKAANPHAVLEDFVRWHSPRDWIVDEGGDPNKGALSLRMKEKGNLWQELWKSSKRIPARRQKPLFKFTREGEKVLHYLENLSVQDLFKQLLPTIFLIAYDSLVSQSVSKNIKPISSGLTALAQELLDFPWNDVGTKNIVCDGLIQSFRQNEMLIGKAISLLRKLPNQYNLVERLLEIPETQVLDGKERETVYGLFASGAPLNDSFPHPTTREFVLQTTCLRPTPVPARMYVSLDNSGMRIVDMVGKDTVFM</sequence>
<dbReference type="Proteomes" id="UP000789570">
    <property type="component" value="Unassembled WGS sequence"/>
</dbReference>
<protein>
    <recommendedName>
        <fullName evidence="3">Rab3 GTPase-activating protein catalytic subunit</fullName>
    </recommendedName>
</protein>
<feature type="compositionally biased region" description="Low complexity" evidence="6">
    <location>
        <begin position="834"/>
        <end position="845"/>
    </location>
</feature>
<proteinExistence type="inferred from homology"/>
<evidence type="ECO:0000256" key="4">
    <source>
        <dbReference type="ARBA" id="ARBA00022468"/>
    </source>
</evidence>
<gene>
    <name evidence="8" type="ORF">FCALED_LOCUS6754</name>
</gene>
<keyword evidence="9" id="KW-1185">Reference proteome</keyword>
<dbReference type="GO" id="GO:0005737">
    <property type="term" value="C:cytoplasm"/>
    <property type="evidence" value="ECO:0007669"/>
    <property type="project" value="UniProtKB-SubCell"/>
</dbReference>
<evidence type="ECO:0000313" key="9">
    <source>
        <dbReference type="Proteomes" id="UP000789570"/>
    </source>
</evidence>
<keyword evidence="4" id="KW-0343">GTPase activation</keyword>
<evidence type="ECO:0000256" key="2">
    <source>
        <dbReference type="ARBA" id="ARBA00008856"/>
    </source>
</evidence>
<dbReference type="InterPro" id="IPR026147">
    <property type="entry name" value="Rab3GAP1_conserved"/>
</dbReference>
<evidence type="ECO:0000256" key="3">
    <source>
        <dbReference type="ARBA" id="ARBA00015817"/>
    </source>
</evidence>
<evidence type="ECO:0000256" key="5">
    <source>
        <dbReference type="ARBA" id="ARBA00022490"/>
    </source>
</evidence>
<feature type="region of interest" description="Disordered" evidence="6">
    <location>
        <begin position="695"/>
        <end position="716"/>
    </location>
</feature>
<evidence type="ECO:0000256" key="1">
    <source>
        <dbReference type="ARBA" id="ARBA00004496"/>
    </source>
</evidence>
<dbReference type="InterPro" id="IPR045700">
    <property type="entry name" value="Rab3GAP1"/>
</dbReference>
<comment type="subcellular location">
    <subcellularLocation>
        <location evidence="1">Cytoplasm</location>
    </subcellularLocation>
</comment>
<reference evidence="8" key="1">
    <citation type="submission" date="2021-06" db="EMBL/GenBank/DDBJ databases">
        <authorList>
            <person name="Kallberg Y."/>
            <person name="Tangrot J."/>
            <person name="Rosling A."/>
        </authorList>
    </citation>
    <scope>NUCLEOTIDE SEQUENCE</scope>
    <source>
        <strain evidence="8">UK204</strain>
    </source>
</reference>
<organism evidence="8 9">
    <name type="scientific">Funneliformis caledonium</name>
    <dbReference type="NCBI Taxonomy" id="1117310"/>
    <lineage>
        <taxon>Eukaryota</taxon>
        <taxon>Fungi</taxon>
        <taxon>Fungi incertae sedis</taxon>
        <taxon>Mucoromycota</taxon>
        <taxon>Glomeromycotina</taxon>
        <taxon>Glomeromycetes</taxon>
        <taxon>Glomerales</taxon>
        <taxon>Glomeraceae</taxon>
        <taxon>Funneliformis</taxon>
    </lineage>
</organism>
<evidence type="ECO:0000313" key="8">
    <source>
        <dbReference type="EMBL" id="CAG8564021.1"/>
    </source>
</evidence>
<feature type="domain" description="Rab3GAP catalytic subunit conserved" evidence="7">
    <location>
        <begin position="907"/>
        <end position="1058"/>
    </location>
</feature>
<dbReference type="OrthoDB" id="17346at2759"/>
<feature type="compositionally biased region" description="Polar residues" evidence="6">
    <location>
        <begin position="846"/>
        <end position="862"/>
    </location>
</feature>
<dbReference type="Pfam" id="PF13890">
    <property type="entry name" value="Rab3-GTPase_cat"/>
    <property type="match status" value="1"/>
</dbReference>
<feature type="region of interest" description="Disordered" evidence="6">
    <location>
        <begin position="809"/>
        <end position="862"/>
    </location>
</feature>
<evidence type="ECO:0000256" key="6">
    <source>
        <dbReference type="SAM" id="MobiDB-lite"/>
    </source>
</evidence>
<comment type="similarity">
    <text evidence="2">Belongs to the Rab3-GAP catalytic subunit family.</text>
</comment>
<name>A0A9N9BF40_9GLOM</name>
<dbReference type="GO" id="GO:0005096">
    <property type="term" value="F:GTPase activator activity"/>
    <property type="evidence" value="ECO:0007669"/>
    <property type="project" value="UniProtKB-KW"/>
</dbReference>
<dbReference type="PANTHER" id="PTHR21422">
    <property type="entry name" value="RAB3 GTPASE-ACTIVATING PROTEIN CATALYTIC SUBUNIT"/>
    <property type="match status" value="1"/>
</dbReference>
<dbReference type="EMBL" id="CAJVPQ010001661">
    <property type="protein sequence ID" value="CAG8564021.1"/>
    <property type="molecule type" value="Genomic_DNA"/>
</dbReference>
<dbReference type="AlphaFoldDB" id="A0A9N9BF40"/>
<comment type="caution">
    <text evidence="8">The sequence shown here is derived from an EMBL/GenBank/DDBJ whole genome shotgun (WGS) entry which is preliminary data.</text>
</comment>
<evidence type="ECO:0000259" key="7">
    <source>
        <dbReference type="Pfam" id="PF13890"/>
    </source>
</evidence>